<proteinExistence type="predicted"/>
<name>X0VPD1_9ZZZZ</name>
<sequence>TIGNHEPHVRIPRVYEDHPELIGMFDIPDLTQWGFEVYDFLNIVNIQGIRFSHYFVNPHSAKKMPLSGAIDTMLKNAGFSFVQGHTQGKKTGTHFLADGTIRLGIAAGSFYQHHEKFMGVQGNEHWRGIIMLNEAGNGYADICEISLKYLLKNYLN</sequence>
<evidence type="ECO:0008006" key="2">
    <source>
        <dbReference type="Google" id="ProtNLM"/>
    </source>
</evidence>
<reference evidence="1" key="1">
    <citation type="journal article" date="2014" name="Front. Microbiol.">
        <title>High frequency of phylogenetically diverse reductive dehalogenase-homologous genes in deep subseafloor sedimentary metagenomes.</title>
        <authorList>
            <person name="Kawai M."/>
            <person name="Futagami T."/>
            <person name="Toyoda A."/>
            <person name="Takaki Y."/>
            <person name="Nishi S."/>
            <person name="Hori S."/>
            <person name="Arai W."/>
            <person name="Tsubouchi T."/>
            <person name="Morono Y."/>
            <person name="Uchiyama I."/>
            <person name="Ito T."/>
            <person name="Fujiyama A."/>
            <person name="Inagaki F."/>
            <person name="Takami H."/>
        </authorList>
    </citation>
    <scope>NUCLEOTIDE SEQUENCE</scope>
    <source>
        <strain evidence="1">Expedition CK06-06</strain>
    </source>
</reference>
<feature type="non-terminal residue" evidence="1">
    <location>
        <position position="1"/>
    </location>
</feature>
<protein>
    <recommendedName>
        <fullName evidence="2">Calcineurin-like phosphoesterase domain-containing protein</fullName>
    </recommendedName>
</protein>
<comment type="caution">
    <text evidence="1">The sequence shown here is derived from an EMBL/GenBank/DDBJ whole genome shotgun (WGS) entry which is preliminary data.</text>
</comment>
<dbReference type="AlphaFoldDB" id="X0VPD1"/>
<evidence type="ECO:0000313" key="1">
    <source>
        <dbReference type="EMBL" id="GAG20085.1"/>
    </source>
</evidence>
<gene>
    <name evidence="1" type="ORF">S01H1_52936</name>
</gene>
<organism evidence="1">
    <name type="scientific">marine sediment metagenome</name>
    <dbReference type="NCBI Taxonomy" id="412755"/>
    <lineage>
        <taxon>unclassified sequences</taxon>
        <taxon>metagenomes</taxon>
        <taxon>ecological metagenomes</taxon>
    </lineage>
</organism>
<dbReference type="EMBL" id="BARS01034245">
    <property type="protein sequence ID" value="GAG20085.1"/>
    <property type="molecule type" value="Genomic_DNA"/>
</dbReference>
<accession>X0VPD1</accession>